<dbReference type="PROSITE" id="PS51257">
    <property type="entry name" value="PROKAR_LIPOPROTEIN"/>
    <property type="match status" value="1"/>
</dbReference>
<dbReference type="Proteomes" id="UP000199055">
    <property type="component" value="Unassembled WGS sequence"/>
</dbReference>
<sequence>MNKKLAAALSGTAVLVLALSGCGDEGNEKAERWAQEYCGSLQKQNKTIDGANQALARITEGDKSPEEVKKTDVEAFGDLSTAYKALSTAVRKAGVPPLEDGSRIQKNAIGRLDALSATYADLRERAEALDEKDRSEFADGLQDIAGEMEKLPKQFGEVEKALGEFRQGDLQEAIAGQDGCRKPSPAPSASAA</sequence>
<accession>A0A1H9CSV4</accession>
<gene>
    <name evidence="2" type="ORF">SAMN05216481_103414</name>
</gene>
<evidence type="ECO:0000313" key="3">
    <source>
        <dbReference type="Proteomes" id="UP000199055"/>
    </source>
</evidence>
<feature type="region of interest" description="Disordered" evidence="1">
    <location>
        <begin position="172"/>
        <end position="192"/>
    </location>
</feature>
<evidence type="ECO:0000256" key="1">
    <source>
        <dbReference type="SAM" id="MobiDB-lite"/>
    </source>
</evidence>
<dbReference type="EMBL" id="FOET01000003">
    <property type="protein sequence ID" value="SEQ04221.1"/>
    <property type="molecule type" value="Genomic_DNA"/>
</dbReference>
<reference evidence="2 3" key="1">
    <citation type="submission" date="2016-10" db="EMBL/GenBank/DDBJ databases">
        <authorList>
            <person name="de Groot N.N."/>
        </authorList>
    </citation>
    <scope>NUCLEOTIDE SEQUENCE [LARGE SCALE GENOMIC DNA]</scope>
    <source>
        <strain evidence="2 3">CGMCC 4.3519</strain>
    </source>
</reference>
<dbReference type="RefSeq" id="WP_177213933.1">
    <property type="nucleotide sequence ID" value="NZ_FOET01000003.1"/>
</dbReference>
<dbReference type="STRING" id="403935.SAMN05216481_103414"/>
<evidence type="ECO:0008006" key="4">
    <source>
        <dbReference type="Google" id="ProtNLM"/>
    </source>
</evidence>
<evidence type="ECO:0000313" key="2">
    <source>
        <dbReference type="EMBL" id="SEQ04221.1"/>
    </source>
</evidence>
<keyword evidence="3" id="KW-1185">Reference proteome</keyword>
<organism evidence="2 3">
    <name type="scientific">Streptomyces radiopugnans</name>
    <dbReference type="NCBI Taxonomy" id="403935"/>
    <lineage>
        <taxon>Bacteria</taxon>
        <taxon>Bacillati</taxon>
        <taxon>Actinomycetota</taxon>
        <taxon>Actinomycetes</taxon>
        <taxon>Kitasatosporales</taxon>
        <taxon>Streptomycetaceae</taxon>
        <taxon>Streptomyces</taxon>
    </lineage>
</organism>
<dbReference type="AlphaFoldDB" id="A0A1H9CSV4"/>
<proteinExistence type="predicted"/>
<name>A0A1H9CSV4_9ACTN</name>
<protein>
    <recommendedName>
        <fullName evidence="4">Small secreted protein</fullName>
    </recommendedName>
</protein>